<dbReference type="Pfam" id="PF01475">
    <property type="entry name" value="FUR"/>
    <property type="match status" value="1"/>
</dbReference>
<keyword evidence="6" id="KW-0804">Transcription</keyword>
<evidence type="ECO:0000256" key="3">
    <source>
        <dbReference type="ARBA" id="ARBA00022833"/>
    </source>
</evidence>
<protein>
    <submittedName>
        <fullName evidence="9">Fe2+/Zn2+ uptake regulation protein</fullName>
    </submittedName>
</protein>
<evidence type="ECO:0000256" key="2">
    <source>
        <dbReference type="ARBA" id="ARBA00022491"/>
    </source>
</evidence>
<feature type="binding site" evidence="7">
    <location>
        <position position="152"/>
    </location>
    <ligand>
        <name>Zn(2+)</name>
        <dbReference type="ChEBI" id="CHEBI:29105"/>
    </ligand>
</feature>
<dbReference type="InterPro" id="IPR036388">
    <property type="entry name" value="WH-like_DNA-bd_sf"/>
</dbReference>
<comment type="similarity">
    <text evidence="1">Belongs to the Fur family.</text>
</comment>
<keyword evidence="2" id="KW-0678">Repressor</keyword>
<keyword evidence="4" id="KW-0805">Transcription regulation</keyword>
<keyword evidence="7" id="KW-0479">Metal-binding</keyword>
<dbReference type="InterPro" id="IPR043135">
    <property type="entry name" value="Fur_C"/>
</dbReference>
<feature type="binding site" evidence="7">
    <location>
        <position position="149"/>
    </location>
    <ligand>
        <name>Zn(2+)</name>
        <dbReference type="ChEBI" id="CHEBI:29105"/>
    </ligand>
</feature>
<dbReference type="InterPro" id="IPR036390">
    <property type="entry name" value="WH_DNA-bd_sf"/>
</dbReference>
<evidence type="ECO:0000256" key="6">
    <source>
        <dbReference type="ARBA" id="ARBA00023163"/>
    </source>
</evidence>
<keyword evidence="5" id="KW-0238">DNA-binding</keyword>
<dbReference type="GO" id="GO:0045892">
    <property type="term" value="P:negative regulation of DNA-templated transcription"/>
    <property type="evidence" value="ECO:0007669"/>
    <property type="project" value="TreeGrafter"/>
</dbReference>
<comment type="cofactor">
    <cofactor evidence="7">
        <name>Zn(2+)</name>
        <dbReference type="ChEBI" id="CHEBI:29105"/>
    </cofactor>
    <text evidence="7">Binds 1 zinc ion per subunit.</text>
</comment>
<sequence>MLKFAAMMTATAPAVDTPSETESVLLQIRRKGARATPARIRVLLLLRAAPAALTHHEIEQALGDRMLDRVTLYRVLDWLVVRGLAHRSTDAQRAFRFSAAAAGEHGAHTHFRCDDCGRVFCLDSAPPAAPSLPAGFSLSRIEFDLRGRCAECARG</sequence>
<dbReference type="PANTHER" id="PTHR33202">
    <property type="entry name" value="ZINC UPTAKE REGULATION PROTEIN"/>
    <property type="match status" value="1"/>
</dbReference>
<feature type="binding site" evidence="7">
    <location>
        <position position="113"/>
    </location>
    <ligand>
        <name>Zn(2+)</name>
        <dbReference type="ChEBI" id="CHEBI:29105"/>
    </ligand>
</feature>
<dbReference type="GO" id="GO:0008270">
    <property type="term" value="F:zinc ion binding"/>
    <property type="evidence" value="ECO:0007669"/>
    <property type="project" value="TreeGrafter"/>
</dbReference>
<evidence type="ECO:0000256" key="7">
    <source>
        <dbReference type="PIRSR" id="PIRSR602481-1"/>
    </source>
</evidence>
<dbReference type="GO" id="GO:0003700">
    <property type="term" value="F:DNA-binding transcription factor activity"/>
    <property type="evidence" value="ECO:0007669"/>
    <property type="project" value="InterPro"/>
</dbReference>
<dbReference type="Proteomes" id="UP000199169">
    <property type="component" value="Unassembled WGS sequence"/>
</dbReference>
<comment type="cofactor">
    <cofactor evidence="8">
        <name>Mn(2+)</name>
        <dbReference type="ChEBI" id="CHEBI:29035"/>
    </cofactor>
    <cofactor evidence="8">
        <name>Fe(2+)</name>
        <dbReference type="ChEBI" id="CHEBI:29033"/>
    </cofactor>
    <text evidence="8">Binds 1 Mn(2+) or Fe(2+) ion per subunit.</text>
</comment>
<evidence type="ECO:0000313" key="9">
    <source>
        <dbReference type="EMBL" id="SBT03068.1"/>
    </source>
</evidence>
<keyword evidence="10" id="KW-1185">Reference proteome</keyword>
<feature type="binding site" evidence="8">
    <location>
        <position position="105"/>
    </location>
    <ligand>
        <name>Fe cation</name>
        <dbReference type="ChEBI" id="CHEBI:24875"/>
    </ligand>
</feature>
<dbReference type="EMBL" id="FLQX01000001">
    <property type="protein sequence ID" value="SBT03068.1"/>
    <property type="molecule type" value="Genomic_DNA"/>
</dbReference>
<dbReference type="Gene3D" id="3.30.1490.190">
    <property type="match status" value="1"/>
</dbReference>
<evidence type="ECO:0000256" key="8">
    <source>
        <dbReference type="PIRSR" id="PIRSR602481-2"/>
    </source>
</evidence>
<dbReference type="RefSeq" id="WP_186405218.1">
    <property type="nucleotide sequence ID" value="NZ_FLQX01000001.1"/>
</dbReference>
<feature type="binding site" evidence="7">
    <location>
        <position position="116"/>
    </location>
    <ligand>
        <name>Zn(2+)</name>
        <dbReference type="ChEBI" id="CHEBI:29105"/>
    </ligand>
</feature>
<gene>
    <name evidence="9" type="ORF">ACCAA_10021</name>
</gene>
<dbReference type="Gene3D" id="1.10.10.10">
    <property type="entry name" value="Winged helix-like DNA-binding domain superfamily/Winged helix DNA-binding domain"/>
    <property type="match status" value="1"/>
</dbReference>
<dbReference type="STRING" id="1860102.ACCAA_10021"/>
<accession>A0A1A8XGK6</accession>
<keyword evidence="3 7" id="KW-0862">Zinc</keyword>
<evidence type="ECO:0000313" key="10">
    <source>
        <dbReference type="Proteomes" id="UP000199169"/>
    </source>
</evidence>
<evidence type="ECO:0000256" key="5">
    <source>
        <dbReference type="ARBA" id="ARBA00023125"/>
    </source>
</evidence>
<dbReference type="GO" id="GO:0000976">
    <property type="term" value="F:transcription cis-regulatory region binding"/>
    <property type="evidence" value="ECO:0007669"/>
    <property type="project" value="TreeGrafter"/>
</dbReference>
<dbReference type="SUPFAM" id="SSF46785">
    <property type="entry name" value="Winged helix' DNA-binding domain"/>
    <property type="match status" value="1"/>
</dbReference>
<evidence type="ECO:0000256" key="1">
    <source>
        <dbReference type="ARBA" id="ARBA00007957"/>
    </source>
</evidence>
<dbReference type="GO" id="GO:1900376">
    <property type="term" value="P:regulation of secondary metabolite biosynthetic process"/>
    <property type="evidence" value="ECO:0007669"/>
    <property type="project" value="TreeGrafter"/>
</dbReference>
<proteinExistence type="inferred from homology"/>
<reference evidence="9 10" key="1">
    <citation type="submission" date="2016-06" db="EMBL/GenBank/DDBJ databases">
        <authorList>
            <person name="Kjaerup R.B."/>
            <person name="Dalgaard T.S."/>
            <person name="Juul-Madsen H.R."/>
        </authorList>
    </citation>
    <scope>NUCLEOTIDE SEQUENCE [LARGE SCALE GENOMIC DNA]</scope>
    <source>
        <strain evidence="9">3</strain>
    </source>
</reference>
<dbReference type="InterPro" id="IPR002481">
    <property type="entry name" value="FUR"/>
</dbReference>
<keyword evidence="8" id="KW-0408">Iron</keyword>
<organism evidence="9 10">
    <name type="scientific">Candidatus Accumulibacter aalborgensis</name>
    <dbReference type="NCBI Taxonomy" id="1860102"/>
    <lineage>
        <taxon>Bacteria</taxon>
        <taxon>Pseudomonadati</taxon>
        <taxon>Pseudomonadota</taxon>
        <taxon>Betaproteobacteria</taxon>
        <taxon>Candidatus Accumulibacter</taxon>
    </lineage>
</organism>
<name>A0A1A8XGK6_9PROT</name>
<evidence type="ECO:0000256" key="4">
    <source>
        <dbReference type="ARBA" id="ARBA00023015"/>
    </source>
</evidence>
<dbReference type="AlphaFoldDB" id="A0A1A8XGK6"/>
<dbReference type="PANTHER" id="PTHR33202:SF7">
    <property type="entry name" value="FERRIC UPTAKE REGULATION PROTEIN"/>
    <property type="match status" value="1"/>
</dbReference>